<feature type="domain" description="Ig-like" evidence="4">
    <location>
        <begin position="37"/>
        <end position="139"/>
    </location>
</feature>
<organism evidence="5 6">
    <name type="scientific">Mastacembelus armatus</name>
    <name type="common">zig-zag eel</name>
    <dbReference type="NCBI Taxonomy" id="205130"/>
    <lineage>
        <taxon>Eukaryota</taxon>
        <taxon>Metazoa</taxon>
        <taxon>Chordata</taxon>
        <taxon>Craniata</taxon>
        <taxon>Vertebrata</taxon>
        <taxon>Euteleostomi</taxon>
        <taxon>Actinopterygii</taxon>
        <taxon>Neopterygii</taxon>
        <taxon>Teleostei</taxon>
        <taxon>Neoteleostei</taxon>
        <taxon>Acanthomorphata</taxon>
        <taxon>Anabantaria</taxon>
        <taxon>Synbranchiformes</taxon>
        <taxon>Mastacembelidae</taxon>
        <taxon>Mastacembelus</taxon>
    </lineage>
</organism>
<evidence type="ECO:0000313" key="6">
    <source>
        <dbReference type="Proteomes" id="UP000261640"/>
    </source>
</evidence>
<dbReference type="Pfam" id="PF07686">
    <property type="entry name" value="V-set"/>
    <property type="match status" value="1"/>
</dbReference>
<dbReference type="InterPro" id="IPR036179">
    <property type="entry name" value="Ig-like_dom_sf"/>
</dbReference>
<dbReference type="Proteomes" id="UP000261640">
    <property type="component" value="Unplaced"/>
</dbReference>
<sequence length="139" mass="15612">MTQVLIIFAISSLWLQGTRGNFFFELCKKCVCVCVGVKVDQTPPALLSRAGDKVQLVCSHAKTDYTLMHWYQQTPGDHALKRIGHVYYSEIKHEESFEKHFKITGDMSGETAKNGSLFISDLKAPDHTAVYYCAASYAQ</sequence>
<dbReference type="InterPro" id="IPR013106">
    <property type="entry name" value="Ig_V-set"/>
</dbReference>
<proteinExistence type="predicted"/>
<dbReference type="InterPro" id="IPR007110">
    <property type="entry name" value="Ig-like_dom"/>
</dbReference>
<reference evidence="5" key="2">
    <citation type="submission" date="2025-09" db="UniProtKB">
        <authorList>
            <consortium name="Ensembl"/>
        </authorList>
    </citation>
    <scope>IDENTIFICATION</scope>
</reference>
<dbReference type="GO" id="GO:0002376">
    <property type="term" value="P:immune system process"/>
    <property type="evidence" value="ECO:0007669"/>
    <property type="project" value="UniProtKB-KW"/>
</dbReference>
<dbReference type="SMART" id="SM00406">
    <property type="entry name" value="IGv"/>
    <property type="match status" value="1"/>
</dbReference>
<protein>
    <recommendedName>
        <fullName evidence="4">Ig-like domain-containing protein</fullName>
    </recommendedName>
</protein>
<feature type="chain" id="PRO_5030081836" description="Ig-like domain-containing protein" evidence="3">
    <location>
        <begin position="21"/>
        <end position="139"/>
    </location>
</feature>
<evidence type="ECO:0000259" key="4">
    <source>
        <dbReference type="PROSITE" id="PS50835"/>
    </source>
</evidence>
<evidence type="ECO:0000256" key="1">
    <source>
        <dbReference type="ARBA" id="ARBA00022729"/>
    </source>
</evidence>
<dbReference type="PANTHER" id="PTHR23268">
    <property type="entry name" value="T-CELL RECEPTOR BETA CHAIN"/>
    <property type="match status" value="1"/>
</dbReference>
<dbReference type="AlphaFoldDB" id="A0A3Q3RES5"/>
<dbReference type="Ensembl" id="ENSMAMT00000000220.2">
    <property type="protein sequence ID" value="ENSMAMP00000000215.2"/>
    <property type="gene ID" value="ENSMAMG00000000153.2"/>
</dbReference>
<dbReference type="InParanoid" id="A0A3Q3RES5"/>
<dbReference type="Gene3D" id="2.60.40.10">
    <property type="entry name" value="Immunoglobulins"/>
    <property type="match status" value="1"/>
</dbReference>
<dbReference type="GO" id="GO:0005886">
    <property type="term" value="C:plasma membrane"/>
    <property type="evidence" value="ECO:0007669"/>
    <property type="project" value="TreeGrafter"/>
</dbReference>
<dbReference type="SUPFAM" id="SSF48726">
    <property type="entry name" value="Immunoglobulin"/>
    <property type="match status" value="1"/>
</dbReference>
<accession>A0A3Q3RES5</accession>
<evidence type="ECO:0000256" key="2">
    <source>
        <dbReference type="ARBA" id="ARBA00022859"/>
    </source>
</evidence>
<keyword evidence="2" id="KW-0391">Immunity</keyword>
<evidence type="ECO:0000256" key="3">
    <source>
        <dbReference type="SAM" id="SignalP"/>
    </source>
</evidence>
<feature type="signal peptide" evidence="3">
    <location>
        <begin position="1"/>
        <end position="20"/>
    </location>
</feature>
<dbReference type="InterPro" id="IPR013783">
    <property type="entry name" value="Ig-like_fold"/>
</dbReference>
<dbReference type="PANTHER" id="PTHR23268:SF102">
    <property type="entry name" value="IMMUNOGLOBULIN V-SET DOMAIN-CONTAINING PROTEIN"/>
    <property type="match status" value="1"/>
</dbReference>
<name>A0A3Q3RES5_9TELE</name>
<dbReference type="PROSITE" id="PS50835">
    <property type="entry name" value="IG_LIKE"/>
    <property type="match status" value="1"/>
</dbReference>
<dbReference type="GeneTree" id="ENSGT00980000199071"/>
<dbReference type="STRING" id="205130.ENSMAMP00000000215"/>
<keyword evidence="1 3" id="KW-0732">Signal</keyword>
<dbReference type="InterPro" id="IPR050413">
    <property type="entry name" value="TCR_beta_variable"/>
</dbReference>
<reference evidence="5" key="1">
    <citation type="submission" date="2025-08" db="UniProtKB">
        <authorList>
            <consortium name="Ensembl"/>
        </authorList>
    </citation>
    <scope>IDENTIFICATION</scope>
</reference>
<keyword evidence="6" id="KW-1185">Reference proteome</keyword>
<evidence type="ECO:0000313" key="5">
    <source>
        <dbReference type="Ensembl" id="ENSMAMP00000000215.2"/>
    </source>
</evidence>
<dbReference type="GO" id="GO:0007166">
    <property type="term" value="P:cell surface receptor signaling pathway"/>
    <property type="evidence" value="ECO:0007669"/>
    <property type="project" value="TreeGrafter"/>
</dbReference>